<accession>A0A1T5MA68</accession>
<reference evidence="7 8" key="1">
    <citation type="submission" date="2017-02" db="EMBL/GenBank/DDBJ databases">
        <authorList>
            <person name="Peterson S.W."/>
        </authorList>
    </citation>
    <scope>NUCLEOTIDE SEQUENCE [LARGE SCALE GENOMIC DNA]</scope>
    <source>
        <strain evidence="7 8">DSM 25262</strain>
    </source>
</reference>
<dbReference type="GO" id="GO:0006352">
    <property type="term" value="P:DNA-templated transcription initiation"/>
    <property type="evidence" value="ECO:0007669"/>
    <property type="project" value="InterPro"/>
</dbReference>
<keyword evidence="2" id="KW-0805">Transcription regulation</keyword>
<dbReference type="Gene3D" id="1.10.10.10">
    <property type="entry name" value="Winged helix-like DNA-binding domain superfamily/Winged helix DNA-binding domain"/>
    <property type="match status" value="1"/>
</dbReference>
<dbReference type="InterPro" id="IPR036388">
    <property type="entry name" value="WH-like_DNA-bd_sf"/>
</dbReference>
<proteinExistence type="inferred from homology"/>
<dbReference type="OrthoDB" id="764811at2"/>
<dbReference type="InterPro" id="IPR014327">
    <property type="entry name" value="RNA_pol_sigma70_bacteroid"/>
</dbReference>
<dbReference type="GO" id="GO:0003677">
    <property type="term" value="F:DNA binding"/>
    <property type="evidence" value="ECO:0007669"/>
    <property type="project" value="InterPro"/>
</dbReference>
<dbReference type="PANTHER" id="PTHR43133:SF46">
    <property type="entry name" value="RNA POLYMERASE SIGMA-70 FACTOR ECF SUBFAMILY"/>
    <property type="match status" value="1"/>
</dbReference>
<evidence type="ECO:0000256" key="4">
    <source>
        <dbReference type="ARBA" id="ARBA00023163"/>
    </source>
</evidence>
<dbReference type="SUPFAM" id="SSF88946">
    <property type="entry name" value="Sigma2 domain of RNA polymerase sigma factors"/>
    <property type="match status" value="1"/>
</dbReference>
<feature type="domain" description="RNA polymerase sigma factor 70 region 4 type 2" evidence="6">
    <location>
        <begin position="128"/>
        <end position="177"/>
    </location>
</feature>
<dbReference type="Proteomes" id="UP000190961">
    <property type="component" value="Unassembled WGS sequence"/>
</dbReference>
<dbReference type="Gene3D" id="1.10.1740.10">
    <property type="match status" value="1"/>
</dbReference>
<evidence type="ECO:0000256" key="2">
    <source>
        <dbReference type="ARBA" id="ARBA00023015"/>
    </source>
</evidence>
<dbReference type="AlphaFoldDB" id="A0A1T5MA68"/>
<dbReference type="InterPro" id="IPR013325">
    <property type="entry name" value="RNA_pol_sigma_r2"/>
</dbReference>
<dbReference type="NCBIfam" id="TIGR02985">
    <property type="entry name" value="Sig70_bacteroi1"/>
    <property type="match status" value="1"/>
</dbReference>
<evidence type="ECO:0000313" key="8">
    <source>
        <dbReference type="Proteomes" id="UP000190961"/>
    </source>
</evidence>
<organism evidence="7 8">
    <name type="scientific">Ohtaekwangia koreensis</name>
    <dbReference type="NCBI Taxonomy" id="688867"/>
    <lineage>
        <taxon>Bacteria</taxon>
        <taxon>Pseudomonadati</taxon>
        <taxon>Bacteroidota</taxon>
        <taxon>Cytophagia</taxon>
        <taxon>Cytophagales</taxon>
        <taxon>Fulvivirgaceae</taxon>
        <taxon>Ohtaekwangia</taxon>
    </lineage>
</organism>
<sequence length="196" mass="22570">MNVDDTNDTDDLILKLLETDNPTASKLIYTYHYKAVYTYIKDFISDHDAAKDIIQELFTAIWIKRHSLNLIKPLRSYLLSAAHNKAINYLRDKGRQNRIMGEIVNRSGNGKIAPPADAELQASELEIQIRRALSRLPIHAKRTFLMSRKQGMTYKEIAEHLHVTEKAVEKNMSKALSLLRQYLGIYLKMLVIALME</sequence>
<evidence type="ECO:0000259" key="6">
    <source>
        <dbReference type="Pfam" id="PF08281"/>
    </source>
</evidence>
<dbReference type="CDD" id="cd06171">
    <property type="entry name" value="Sigma70_r4"/>
    <property type="match status" value="1"/>
</dbReference>
<feature type="domain" description="RNA polymerase sigma-70 region 2" evidence="5">
    <location>
        <begin position="28"/>
        <end position="95"/>
    </location>
</feature>
<dbReference type="PANTHER" id="PTHR43133">
    <property type="entry name" value="RNA POLYMERASE ECF-TYPE SIGMA FACTO"/>
    <property type="match status" value="1"/>
</dbReference>
<gene>
    <name evidence="7" type="ORF">SAMN05660236_4781</name>
</gene>
<keyword evidence="8" id="KW-1185">Reference proteome</keyword>
<dbReference type="RefSeq" id="WP_079689325.1">
    <property type="nucleotide sequence ID" value="NZ_FUZU01000004.1"/>
</dbReference>
<evidence type="ECO:0000256" key="1">
    <source>
        <dbReference type="ARBA" id="ARBA00010641"/>
    </source>
</evidence>
<dbReference type="Pfam" id="PF04542">
    <property type="entry name" value="Sigma70_r2"/>
    <property type="match status" value="1"/>
</dbReference>
<dbReference type="InterPro" id="IPR014284">
    <property type="entry name" value="RNA_pol_sigma-70_dom"/>
</dbReference>
<dbReference type="NCBIfam" id="TIGR02937">
    <property type="entry name" value="sigma70-ECF"/>
    <property type="match status" value="1"/>
</dbReference>
<evidence type="ECO:0000259" key="5">
    <source>
        <dbReference type="Pfam" id="PF04542"/>
    </source>
</evidence>
<protein>
    <submittedName>
        <fullName evidence="7">RNA polymerase sigma-70 factor, ECF subfamily</fullName>
    </submittedName>
</protein>
<dbReference type="EMBL" id="FUZU01000004">
    <property type="protein sequence ID" value="SKC85003.1"/>
    <property type="molecule type" value="Genomic_DNA"/>
</dbReference>
<dbReference type="SUPFAM" id="SSF88659">
    <property type="entry name" value="Sigma3 and sigma4 domains of RNA polymerase sigma factors"/>
    <property type="match status" value="1"/>
</dbReference>
<comment type="similarity">
    <text evidence="1">Belongs to the sigma-70 factor family. ECF subfamily.</text>
</comment>
<evidence type="ECO:0000313" key="7">
    <source>
        <dbReference type="EMBL" id="SKC85003.1"/>
    </source>
</evidence>
<keyword evidence="4" id="KW-0804">Transcription</keyword>
<dbReference type="InterPro" id="IPR007627">
    <property type="entry name" value="RNA_pol_sigma70_r2"/>
</dbReference>
<dbReference type="InterPro" id="IPR013249">
    <property type="entry name" value="RNA_pol_sigma70_r4_t2"/>
</dbReference>
<dbReference type="STRING" id="688867.SAMN05660236_4781"/>
<dbReference type="InterPro" id="IPR013324">
    <property type="entry name" value="RNA_pol_sigma_r3/r4-like"/>
</dbReference>
<dbReference type="GO" id="GO:0016987">
    <property type="term" value="F:sigma factor activity"/>
    <property type="evidence" value="ECO:0007669"/>
    <property type="project" value="UniProtKB-KW"/>
</dbReference>
<keyword evidence="3" id="KW-0731">Sigma factor</keyword>
<dbReference type="Pfam" id="PF08281">
    <property type="entry name" value="Sigma70_r4_2"/>
    <property type="match status" value="1"/>
</dbReference>
<evidence type="ECO:0000256" key="3">
    <source>
        <dbReference type="ARBA" id="ARBA00023082"/>
    </source>
</evidence>
<name>A0A1T5MA68_9BACT</name>
<dbReference type="InterPro" id="IPR039425">
    <property type="entry name" value="RNA_pol_sigma-70-like"/>
</dbReference>